<evidence type="ECO:0000313" key="5">
    <source>
        <dbReference type="EMBL" id="KAF5541720.1"/>
    </source>
</evidence>
<gene>
    <name evidence="5" type="ORF">FMEXI_7828</name>
</gene>
<feature type="repeat" description="ANK" evidence="3">
    <location>
        <begin position="751"/>
        <end position="783"/>
    </location>
</feature>
<dbReference type="InterPro" id="IPR002110">
    <property type="entry name" value="Ankyrin_rpt"/>
</dbReference>
<dbReference type="InterPro" id="IPR036770">
    <property type="entry name" value="Ankyrin_rpt-contain_sf"/>
</dbReference>
<feature type="repeat" description="ANK" evidence="3">
    <location>
        <begin position="310"/>
        <end position="333"/>
    </location>
</feature>
<dbReference type="SMART" id="SM00248">
    <property type="entry name" value="ANK"/>
    <property type="match status" value="10"/>
</dbReference>
<evidence type="ECO:0000256" key="3">
    <source>
        <dbReference type="PROSITE-ProRule" id="PRU00023"/>
    </source>
</evidence>
<dbReference type="Gene3D" id="1.25.40.20">
    <property type="entry name" value="Ankyrin repeat-containing domain"/>
    <property type="match status" value="3"/>
</dbReference>
<proteinExistence type="predicted"/>
<keyword evidence="1" id="KW-0677">Repeat</keyword>
<keyword evidence="2 3" id="KW-0040">ANK repeat</keyword>
<dbReference type="PANTHER" id="PTHR24198:SF165">
    <property type="entry name" value="ANKYRIN REPEAT-CONTAINING PROTEIN-RELATED"/>
    <property type="match status" value="1"/>
</dbReference>
<reference evidence="5 6" key="1">
    <citation type="submission" date="2020-05" db="EMBL/GenBank/DDBJ databases">
        <title>Identification and distribution of gene clusters putatively required for synthesis of sphingolipid metabolism inhibitors in phylogenetically diverse species of the filamentous fungus Fusarium.</title>
        <authorList>
            <person name="Kim H.-S."/>
            <person name="Busman M."/>
            <person name="Brown D.W."/>
            <person name="Divon H."/>
            <person name="Uhlig S."/>
            <person name="Proctor R.H."/>
        </authorList>
    </citation>
    <scope>NUCLEOTIDE SEQUENCE [LARGE SCALE GENOMIC DNA]</scope>
    <source>
        <strain evidence="5 6">NRRL 53147</strain>
    </source>
</reference>
<dbReference type="EMBL" id="JAAOAM010000176">
    <property type="protein sequence ID" value="KAF5541720.1"/>
    <property type="molecule type" value="Genomic_DNA"/>
</dbReference>
<organism evidence="5 6">
    <name type="scientific">Fusarium mexicanum</name>
    <dbReference type="NCBI Taxonomy" id="751941"/>
    <lineage>
        <taxon>Eukaryota</taxon>
        <taxon>Fungi</taxon>
        <taxon>Dikarya</taxon>
        <taxon>Ascomycota</taxon>
        <taxon>Pezizomycotina</taxon>
        <taxon>Sordariomycetes</taxon>
        <taxon>Hypocreomycetidae</taxon>
        <taxon>Hypocreales</taxon>
        <taxon>Nectriaceae</taxon>
        <taxon>Fusarium</taxon>
        <taxon>Fusarium fujikuroi species complex</taxon>
    </lineage>
</organism>
<feature type="region of interest" description="Disordered" evidence="4">
    <location>
        <begin position="947"/>
        <end position="973"/>
    </location>
</feature>
<feature type="compositionally biased region" description="Acidic residues" evidence="4">
    <location>
        <begin position="961"/>
        <end position="973"/>
    </location>
</feature>
<dbReference type="Pfam" id="PF12796">
    <property type="entry name" value="Ank_2"/>
    <property type="match status" value="3"/>
</dbReference>
<evidence type="ECO:0000256" key="2">
    <source>
        <dbReference type="ARBA" id="ARBA00023043"/>
    </source>
</evidence>
<dbReference type="SUPFAM" id="SSF48403">
    <property type="entry name" value="Ankyrin repeat"/>
    <property type="match status" value="2"/>
</dbReference>
<feature type="repeat" description="ANK" evidence="3">
    <location>
        <begin position="715"/>
        <end position="747"/>
    </location>
</feature>
<dbReference type="PROSITE" id="PS50297">
    <property type="entry name" value="ANK_REP_REGION"/>
    <property type="match status" value="4"/>
</dbReference>
<protein>
    <submittedName>
        <fullName evidence="5">Sex-determining fem-1</fullName>
    </submittedName>
</protein>
<name>A0A8H5MVI3_9HYPO</name>
<accession>A0A8H5MVI3</accession>
<evidence type="ECO:0000256" key="4">
    <source>
        <dbReference type="SAM" id="MobiDB-lite"/>
    </source>
</evidence>
<feature type="repeat" description="ANK" evidence="3">
    <location>
        <begin position="821"/>
        <end position="853"/>
    </location>
</feature>
<keyword evidence="6" id="KW-1185">Reference proteome</keyword>
<dbReference type="Proteomes" id="UP000522262">
    <property type="component" value="Unassembled WGS sequence"/>
</dbReference>
<feature type="repeat" description="ANK" evidence="3">
    <location>
        <begin position="786"/>
        <end position="818"/>
    </location>
</feature>
<sequence>MPEWYPGEHIKSSQNLLAGPTAESLSERLKVMVYMLSNSMLNGNHDEIFTSLIDIENADIRTHFKKLRNENPTIRASLERLFWLEINEATWLRKPMDEQRPLGLITWLLQLGQDPNCSVHLNSGPVWATPIREAIEAGYLELVQLLVRFQAQAELPKGSTCEEGFVNLTLDARCSDVEKTRVLNFLFDHQFLSNDEMLRAAIELSDIVLMTKVLQCDPDVTNYETTWRHPAQRRERSHFQTYLRHSSALMMAIQAGGPMADLMLDYLLQKGQPEPSILVDASLAAAYGTQHALMLRLDEIRIPEKMCNAEGITPLHAAVVGGDSTVCKYLLERHGGSSTSLILAAAILGNVDIVQLLIEYGGNPNAPLCRLDNEWYDYFNIPQIGRRYSQAMLSTLLNCEDYVDPTEGVYIVLIQNGATLEPGNVAELSRRGYYRCLEVALKAGGNPNDEGKNNHTALQCALDGSWSSEDEEQTSKRFLTVDLLIKAGANLRGGEVVRAIDHHEQEVLFYLLRNRGTLNDVDETGKCCLEAEINAHNDPFLQEILEGQEFPIDAGPFCAAILENDWDLLERLFERVRIPTDCHLLEGTAVGLAAEAGEVDILNKLLARFTHPSVLVSAILPFAIGEMAIVECRRYCNGSTYWRPSTEGYRIEGSPLALAALGRCTHGFRELLHRGCSMDRISWNVVAESERTSEYLEVLREFRSGSGMPRQYDSKLNSALCSAIRKRNHDLMRYLVEVGADVNELDLSPWSSKSPLQTAVRHDEIDMAAYLLENKANVNAPPAFSAGTTALQAAAIRGHIGLALRLIQLGARVNTRGAASYGTSALEGAAQHGSLDMVALLLHHGAVTTGRGRQQLVISAVFAHMGGYQCIITLLKDECGWTDADQDLSKLAEKYDGYPHWQCLRSYCCDEYHDGDTECVYHYTEEQRRLHYRTCKKCLKLEAKEEKGHDIDDWNESSLSSEEEDLDSEGAEY</sequence>
<dbReference type="PANTHER" id="PTHR24198">
    <property type="entry name" value="ANKYRIN REPEAT AND PROTEIN KINASE DOMAIN-CONTAINING PROTEIN"/>
    <property type="match status" value="1"/>
</dbReference>
<evidence type="ECO:0000313" key="6">
    <source>
        <dbReference type="Proteomes" id="UP000522262"/>
    </source>
</evidence>
<evidence type="ECO:0000256" key="1">
    <source>
        <dbReference type="ARBA" id="ARBA00022737"/>
    </source>
</evidence>
<dbReference type="PROSITE" id="PS50088">
    <property type="entry name" value="ANK_REPEAT"/>
    <property type="match status" value="5"/>
</dbReference>
<dbReference type="AlphaFoldDB" id="A0A8H5MVI3"/>
<comment type="caution">
    <text evidence="5">The sequence shown here is derived from an EMBL/GenBank/DDBJ whole genome shotgun (WGS) entry which is preliminary data.</text>
</comment>